<reference evidence="1 2" key="1">
    <citation type="submission" date="2020-04" db="EMBL/GenBank/DDBJ databases">
        <title>Perkinsus olseni comparative genomics.</title>
        <authorList>
            <person name="Bogema D.R."/>
        </authorList>
    </citation>
    <scope>NUCLEOTIDE SEQUENCE [LARGE SCALE GENOMIC DNA]</scope>
    <source>
        <strain evidence="1">ATCC PRA-205</strain>
    </source>
</reference>
<dbReference type="AlphaFoldDB" id="A0A7J6Q1B5"/>
<dbReference type="EMBL" id="JABANM010032820">
    <property type="protein sequence ID" value="KAF4702294.1"/>
    <property type="molecule type" value="Genomic_DNA"/>
</dbReference>
<gene>
    <name evidence="1" type="ORF">FOZ62_020415</name>
</gene>
<comment type="caution">
    <text evidence="1">The sequence shown here is derived from an EMBL/GenBank/DDBJ whole genome shotgun (WGS) entry which is preliminary data.</text>
</comment>
<evidence type="ECO:0000313" key="1">
    <source>
        <dbReference type="EMBL" id="KAF4702294.1"/>
    </source>
</evidence>
<organism evidence="1 2">
    <name type="scientific">Perkinsus olseni</name>
    <name type="common">Perkinsus atlanticus</name>
    <dbReference type="NCBI Taxonomy" id="32597"/>
    <lineage>
        <taxon>Eukaryota</taxon>
        <taxon>Sar</taxon>
        <taxon>Alveolata</taxon>
        <taxon>Perkinsozoa</taxon>
        <taxon>Perkinsea</taxon>
        <taxon>Perkinsida</taxon>
        <taxon>Perkinsidae</taxon>
        <taxon>Perkinsus</taxon>
    </lineage>
</organism>
<dbReference type="Proteomes" id="UP000574390">
    <property type="component" value="Unassembled WGS sequence"/>
</dbReference>
<name>A0A7J6Q1B5_PEROL</name>
<proteinExistence type="predicted"/>
<protein>
    <submittedName>
        <fullName evidence="1">Uncharacterized protein</fullName>
    </submittedName>
</protein>
<accession>A0A7J6Q1B5</accession>
<sequence>MSAAQELTRGGFAAWTHHTLDALFVRLCADSCGSVLCESLRVSAGHAFLWLGSLLVTPSIHSSGES</sequence>
<evidence type="ECO:0000313" key="2">
    <source>
        <dbReference type="Proteomes" id="UP000574390"/>
    </source>
</evidence>